<accession>A0A3B0SLZ9</accession>
<dbReference type="NCBIfam" id="TIGR01331">
    <property type="entry name" value="bisphos_cysQ"/>
    <property type="match status" value="1"/>
</dbReference>
<dbReference type="CDD" id="cd01638">
    <property type="entry name" value="CysQ"/>
    <property type="match status" value="1"/>
</dbReference>
<dbReference type="GO" id="GO:0046854">
    <property type="term" value="P:phosphatidylinositol phosphate biosynthetic process"/>
    <property type="evidence" value="ECO:0007669"/>
    <property type="project" value="InterPro"/>
</dbReference>
<dbReference type="PRINTS" id="PR00377">
    <property type="entry name" value="IMPHPHTASES"/>
</dbReference>
<evidence type="ECO:0000256" key="1">
    <source>
        <dbReference type="ARBA" id="ARBA00005289"/>
    </source>
</evidence>
<evidence type="ECO:0000313" key="9">
    <source>
        <dbReference type="EMBL" id="VAV97423.1"/>
    </source>
</evidence>
<dbReference type="AlphaFoldDB" id="A0A3B0SLZ9"/>
<dbReference type="GO" id="GO:0000287">
    <property type="term" value="F:magnesium ion binding"/>
    <property type="evidence" value="ECO:0007669"/>
    <property type="project" value="InterPro"/>
</dbReference>
<dbReference type="InterPro" id="IPR020550">
    <property type="entry name" value="Inositol_monophosphatase_CS"/>
</dbReference>
<evidence type="ECO:0000256" key="4">
    <source>
        <dbReference type="ARBA" id="ARBA00022723"/>
    </source>
</evidence>
<dbReference type="PROSITE" id="PS00629">
    <property type="entry name" value="IMP_1"/>
    <property type="match status" value="1"/>
</dbReference>
<evidence type="ECO:0000256" key="6">
    <source>
        <dbReference type="ARBA" id="ARBA00022842"/>
    </source>
</evidence>
<keyword evidence="5 9" id="KW-0378">Hydrolase</keyword>
<dbReference type="Pfam" id="PF00459">
    <property type="entry name" value="Inositol_P"/>
    <property type="match status" value="1"/>
</dbReference>
<dbReference type="InterPro" id="IPR006240">
    <property type="entry name" value="CysQ"/>
</dbReference>
<keyword evidence="3" id="KW-0997">Cell inner membrane</keyword>
<dbReference type="GO" id="GO:0008441">
    <property type="term" value="F:3'(2'),5'-bisphosphate nucleotidase activity"/>
    <property type="evidence" value="ECO:0007669"/>
    <property type="project" value="InterPro"/>
</dbReference>
<keyword evidence="4" id="KW-0479">Metal-binding</keyword>
<dbReference type="Gene3D" id="3.30.540.10">
    <property type="entry name" value="Fructose-1,6-Bisphosphatase, subunit A, domain 1"/>
    <property type="match status" value="1"/>
</dbReference>
<dbReference type="HAMAP" id="MF_02095">
    <property type="entry name" value="CysQ"/>
    <property type="match status" value="1"/>
</dbReference>
<dbReference type="SUPFAM" id="SSF56655">
    <property type="entry name" value="Carbohydrate phosphatase"/>
    <property type="match status" value="1"/>
</dbReference>
<gene>
    <name evidence="9" type="ORF">MNBD_ALPHA06-91</name>
</gene>
<sequence>MKYLPDAAQLDALLAAVFCAGKAILEIRDRGAKYTNKQDGSPVTEADQLAETILLNAIHTQFPAIAVIAEEQAEAGKTPETGDTFFLVDPLDGTKEFIRGGTDFTVNIGLIHQEKPVFGIVYAPVDGRLFVGSDDGTAWQAIVDCRDENPQITKRQNLQVRPADGQSLVAVASRSHRDQATNNWLTKRQIEQVVSAGSSLKFCLLAAGEADVYPRFGPTMQWDTAAAHAVLNAAGGAVTMISGAAFTYGKSEQARPYLNPGFIAWGGWRG</sequence>
<dbReference type="InterPro" id="IPR000760">
    <property type="entry name" value="Inositol_monophosphatase-like"/>
</dbReference>
<evidence type="ECO:0000256" key="8">
    <source>
        <dbReference type="ARBA" id="ARBA00044544"/>
    </source>
</evidence>
<dbReference type="InterPro" id="IPR050725">
    <property type="entry name" value="CysQ/Inositol_MonoPase"/>
</dbReference>
<evidence type="ECO:0000256" key="7">
    <source>
        <dbReference type="ARBA" id="ARBA00023136"/>
    </source>
</evidence>
<comment type="similarity">
    <text evidence="1">Belongs to the inositol monophosphatase superfamily. CysQ family.</text>
</comment>
<dbReference type="PANTHER" id="PTHR43028:SF5">
    <property type="entry name" value="3'(2'),5'-BISPHOSPHATE NUCLEOTIDASE 1"/>
    <property type="match status" value="1"/>
</dbReference>
<protein>
    <recommendedName>
        <fullName evidence="8">3'-phosphoadenosine 5'-phosphate phosphatase</fullName>
    </recommendedName>
</protein>
<keyword evidence="6" id="KW-0460">Magnesium</keyword>
<keyword evidence="2" id="KW-1003">Cell membrane</keyword>
<evidence type="ECO:0000256" key="3">
    <source>
        <dbReference type="ARBA" id="ARBA00022519"/>
    </source>
</evidence>
<dbReference type="InterPro" id="IPR020583">
    <property type="entry name" value="Inositol_monoP_metal-BS"/>
</dbReference>
<keyword evidence="7" id="KW-0472">Membrane</keyword>
<evidence type="ECO:0000256" key="2">
    <source>
        <dbReference type="ARBA" id="ARBA00022475"/>
    </source>
</evidence>
<reference evidence="9" key="1">
    <citation type="submission" date="2018-06" db="EMBL/GenBank/DDBJ databases">
        <authorList>
            <person name="Zhirakovskaya E."/>
        </authorList>
    </citation>
    <scope>NUCLEOTIDE SEQUENCE</scope>
</reference>
<evidence type="ECO:0000256" key="5">
    <source>
        <dbReference type="ARBA" id="ARBA00022801"/>
    </source>
</evidence>
<proteinExistence type="inferred from homology"/>
<dbReference type="EMBL" id="UOEE01000245">
    <property type="protein sequence ID" value="VAV97423.1"/>
    <property type="molecule type" value="Genomic_DNA"/>
</dbReference>
<dbReference type="GO" id="GO:0000103">
    <property type="term" value="P:sulfate assimilation"/>
    <property type="evidence" value="ECO:0007669"/>
    <property type="project" value="TreeGrafter"/>
</dbReference>
<dbReference type="PANTHER" id="PTHR43028">
    <property type="entry name" value="3'(2'),5'-BISPHOSPHATE NUCLEOTIDASE 1"/>
    <property type="match status" value="1"/>
</dbReference>
<dbReference type="Gene3D" id="3.40.190.80">
    <property type="match status" value="1"/>
</dbReference>
<dbReference type="GO" id="GO:0050427">
    <property type="term" value="P:3'-phosphoadenosine 5'-phosphosulfate metabolic process"/>
    <property type="evidence" value="ECO:0007669"/>
    <property type="project" value="TreeGrafter"/>
</dbReference>
<dbReference type="PROSITE" id="PS00630">
    <property type="entry name" value="IMP_2"/>
    <property type="match status" value="1"/>
</dbReference>
<organism evidence="9">
    <name type="scientific">hydrothermal vent metagenome</name>
    <dbReference type="NCBI Taxonomy" id="652676"/>
    <lineage>
        <taxon>unclassified sequences</taxon>
        <taxon>metagenomes</taxon>
        <taxon>ecological metagenomes</taxon>
    </lineage>
</organism>
<name>A0A3B0SLZ9_9ZZZZ</name>